<feature type="non-terminal residue" evidence="4">
    <location>
        <position position="1"/>
    </location>
</feature>
<dbReference type="SUPFAM" id="SSF50249">
    <property type="entry name" value="Nucleic acid-binding proteins"/>
    <property type="match status" value="1"/>
</dbReference>
<feature type="domain" description="ATP-dependent DNA ligase family profile" evidence="3">
    <location>
        <begin position="119"/>
        <end position="247"/>
    </location>
</feature>
<comment type="similarity">
    <text evidence="1">Belongs to the ATP-dependent DNA ligase family.</text>
</comment>
<dbReference type="PROSITE" id="PS50160">
    <property type="entry name" value="DNA_LIGASE_A3"/>
    <property type="match status" value="1"/>
</dbReference>
<dbReference type="Pfam" id="PF01068">
    <property type="entry name" value="DNA_ligase_A_M"/>
    <property type="match status" value="1"/>
</dbReference>
<evidence type="ECO:0000313" key="4">
    <source>
        <dbReference type="EMBL" id="JAG79039.1"/>
    </source>
</evidence>
<dbReference type="EMBL" id="GBYB01009272">
    <property type="protein sequence ID" value="JAG79039.1"/>
    <property type="molecule type" value="Transcribed_RNA"/>
</dbReference>
<dbReference type="GO" id="GO:0003910">
    <property type="term" value="F:DNA ligase (ATP) activity"/>
    <property type="evidence" value="ECO:0007669"/>
    <property type="project" value="InterPro"/>
</dbReference>
<name>A0A0C9R8X7_9HYME</name>
<dbReference type="GO" id="GO:0005524">
    <property type="term" value="F:ATP binding"/>
    <property type="evidence" value="ECO:0007669"/>
    <property type="project" value="InterPro"/>
</dbReference>
<dbReference type="PANTHER" id="PTHR45674:SF4">
    <property type="entry name" value="DNA LIGASE 1"/>
    <property type="match status" value="1"/>
</dbReference>
<dbReference type="SUPFAM" id="SSF56091">
    <property type="entry name" value="DNA ligase/mRNA capping enzyme, catalytic domain"/>
    <property type="match status" value="1"/>
</dbReference>
<sequence length="340" mass="40044">NTTTTTTNSTTYNDQLINVCRPMLAMPIKTCNFEEKLGNCDNWIIEEKYDGERLLVIYNTKTSPQYKYSRFLKNITQVTKFQHSINVKSDNWYNCVFDGELVYRNVNTHKIVSMCETGNRMINLYSTYIIFDIQYCNGEDVRGKPLILRKELLNSIVQETQYVQLSKWHIMNDWSLVMKKFYALCDCGGEGLMLKRKDEAYLVNKRKWIKVKSLHIEGLQQEYELFVHKMLKDKNGIYNILLCGFYENFKDDNSFVKVCSVSSGINGFSRNILQQLINSQGYFRERQVVTILADKKTIYGHLRHPIYNRLRFDFNDIAAKINSKILNDYRKTQNLSLKMK</sequence>
<dbReference type="PANTHER" id="PTHR45674">
    <property type="entry name" value="DNA LIGASE 1/3 FAMILY MEMBER"/>
    <property type="match status" value="1"/>
</dbReference>
<dbReference type="AlphaFoldDB" id="A0A0C9R8X7"/>
<accession>A0A0C9R8X7</accession>
<evidence type="ECO:0000256" key="2">
    <source>
        <dbReference type="ARBA" id="ARBA00022598"/>
    </source>
</evidence>
<dbReference type="Gene3D" id="3.30.470.30">
    <property type="entry name" value="DNA ligase/mRNA capping enzyme"/>
    <property type="match status" value="1"/>
</dbReference>
<dbReference type="InterPro" id="IPR012310">
    <property type="entry name" value="DNA_ligase_ATP-dep_cent"/>
</dbReference>
<dbReference type="InterPro" id="IPR012340">
    <property type="entry name" value="NA-bd_OB-fold"/>
</dbReference>
<reference evidence="4" key="1">
    <citation type="submission" date="2015-01" db="EMBL/GenBank/DDBJ databases">
        <title>Transcriptome Assembly of Fopius arisanus.</title>
        <authorList>
            <person name="Geib S."/>
        </authorList>
    </citation>
    <scope>NUCLEOTIDE SEQUENCE</scope>
</reference>
<dbReference type="GO" id="GO:0006281">
    <property type="term" value="P:DNA repair"/>
    <property type="evidence" value="ECO:0007669"/>
    <property type="project" value="InterPro"/>
</dbReference>
<dbReference type="InterPro" id="IPR050191">
    <property type="entry name" value="ATP-dep_DNA_ligase"/>
</dbReference>
<proteinExistence type="inferred from homology"/>
<evidence type="ECO:0000256" key="1">
    <source>
        <dbReference type="ARBA" id="ARBA00007572"/>
    </source>
</evidence>
<protein>
    <submittedName>
        <fullName evidence="4">Lig_1 protein</fullName>
    </submittedName>
</protein>
<gene>
    <name evidence="4" type="primary">lig_1</name>
    <name evidence="4" type="ORF">g.46565</name>
</gene>
<organism evidence="4">
    <name type="scientific">Fopius arisanus</name>
    <dbReference type="NCBI Taxonomy" id="64838"/>
    <lineage>
        <taxon>Eukaryota</taxon>
        <taxon>Metazoa</taxon>
        <taxon>Ecdysozoa</taxon>
        <taxon>Arthropoda</taxon>
        <taxon>Hexapoda</taxon>
        <taxon>Insecta</taxon>
        <taxon>Pterygota</taxon>
        <taxon>Neoptera</taxon>
        <taxon>Endopterygota</taxon>
        <taxon>Hymenoptera</taxon>
        <taxon>Apocrita</taxon>
        <taxon>Ichneumonoidea</taxon>
        <taxon>Braconidae</taxon>
        <taxon>Opiinae</taxon>
        <taxon>Fopius</taxon>
    </lineage>
</organism>
<evidence type="ECO:0000259" key="3">
    <source>
        <dbReference type="PROSITE" id="PS50160"/>
    </source>
</evidence>
<dbReference type="GO" id="GO:0006310">
    <property type="term" value="P:DNA recombination"/>
    <property type="evidence" value="ECO:0007669"/>
    <property type="project" value="InterPro"/>
</dbReference>
<keyword evidence="2" id="KW-0436">Ligase</keyword>